<evidence type="ECO:0000313" key="3">
    <source>
        <dbReference type="Proteomes" id="UP000078492"/>
    </source>
</evidence>
<feature type="signal peptide" evidence="1">
    <location>
        <begin position="1"/>
        <end position="25"/>
    </location>
</feature>
<dbReference type="AlphaFoldDB" id="A0A195DFP0"/>
<accession>A0A195DFP0</accession>
<dbReference type="Proteomes" id="UP000078492">
    <property type="component" value="Unassembled WGS sequence"/>
</dbReference>
<proteinExistence type="predicted"/>
<keyword evidence="1" id="KW-0732">Signal</keyword>
<feature type="chain" id="PRO_5008270411" description="Secreted protein" evidence="1">
    <location>
        <begin position="26"/>
        <end position="198"/>
    </location>
</feature>
<sequence>MFHSHRHVLILTTMLTLNLNMKSFAYFAIASRINKYNIMSSMIIATMNQNSMYGISFTSAKWFLSFLARKKTQFSNSVTTPRCRFALSVTLKKKSKRSLWLSLLLTLHVERFDGKYNDYSRAGRKQRENKQIGHQLNIIKIKCEAELLEILLIVYVVHREADVDGRFDGAGYLGDGLRRRGYVVRVGQRLLLLIVLRC</sequence>
<organism evidence="2 3">
    <name type="scientific">Trachymyrmex cornetzi</name>
    <dbReference type="NCBI Taxonomy" id="471704"/>
    <lineage>
        <taxon>Eukaryota</taxon>
        <taxon>Metazoa</taxon>
        <taxon>Ecdysozoa</taxon>
        <taxon>Arthropoda</taxon>
        <taxon>Hexapoda</taxon>
        <taxon>Insecta</taxon>
        <taxon>Pterygota</taxon>
        <taxon>Neoptera</taxon>
        <taxon>Endopterygota</taxon>
        <taxon>Hymenoptera</taxon>
        <taxon>Apocrita</taxon>
        <taxon>Aculeata</taxon>
        <taxon>Formicoidea</taxon>
        <taxon>Formicidae</taxon>
        <taxon>Myrmicinae</taxon>
        <taxon>Trachymyrmex</taxon>
    </lineage>
</organism>
<evidence type="ECO:0000313" key="2">
    <source>
        <dbReference type="EMBL" id="KYN11666.1"/>
    </source>
</evidence>
<name>A0A195DFP0_9HYME</name>
<gene>
    <name evidence="2" type="ORF">ALC57_16255</name>
</gene>
<evidence type="ECO:0000256" key="1">
    <source>
        <dbReference type="SAM" id="SignalP"/>
    </source>
</evidence>
<reference evidence="2 3" key="1">
    <citation type="submission" date="2015-09" db="EMBL/GenBank/DDBJ databases">
        <title>Trachymyrmex cornetzi WGS genome.</title>
        <authorList>
            <person name="Nygaard S."/>
            <person name="Hu H."/>
            <person name="Boomsma J."/>
            <person name="Zhang G."/>
        </authorList>
    </citation>
    <scope>NUCLEOTIDE SEQUENCE [LARGE SCALE GENOMIC DNA]</scope>
    <source>
        <strain evidence="2">Tcor2-1</strain>
        <tissue evidence="2">Whole body</tissue>
    </source>
</reference>
<dbReference type="EMBL" id="KQ980903">
    <property type="protein sequence ID" value="KYN11666.1"/>
    <property type="molecule type" value="Genomic_DNA"/>
</dbReference>
<protein>
    <recommendedName>
        <fullName evidence="4">Secreted protein</fullName>
    </recommendedName>
</protein>
<evidence type="ECO:0008006" key="4">
    <source>
        <dbReference type="Google" id="ProtNLM"/>
    </source>
</evidence>
<keyword evidence="3" id="KW-1185">Reference proteome</keyword>